<evidence type="ECO:0000256" key="1">
    <source>
        <dbReference type="ARBA" id="ARBA00010090"/>
    </source>
</evidence>
<sequence length="219" mass="23763">MIVFQFFAKKTTPSAEEQKRDMCKDFYTVYKAFVENRQNLINELRNTADESVRVKKNCSISTIAGSSVGIAGGTAAIVGTVVCPPLLVGGLAVAGLATASNLGTQLTEFIIFRKMVKKLELMSKYDIELMDDIENIYKNAVAANLVSISRTLLTWMSKMFEACDDGSQPENTATNDIPSLGFQLGAGGTKGVTALGLRSVGIEMVPTLIFLFFLHVCKI</sequence>
<dbReference type="Proteomes" id="UP000271098">
    <property type="component" value="Unassembled WGS sequence"/>
</dbReference>
<dbReference type="InterPro" id="IPR008405">
    <property type="entry name" value="ApoL"/>
</dbReference>
<gene>
    <name evidence="2" type="ORF">GPUH_LOCUS13589</name>
</gene>
<dbReference type="AlphaFoldDB" id="A0A183DXZ8"/>
<protein>
    <submittedName>
        <fullName evidence="4">Si:ch73-233k15.2</fullName>
    </submittedName>
</protein>
<dbReference type="EMBL" id="UYRT01080361">
    <property type="protein sequence ID" value="VDN22601.1"/>
    <property type="molecule type" value="Genomic_DNA"/>
</dbReference>
<dbReference type="WBParaSite" id="GPUH_0001360401-mRNA-1">
    <property type="protein sequence ID" value="GPUH_0001360401-mRNA-1"/>
    <property type="gene ID" value="GPUH_0001360401"/>
</dbReference>
<dbReference type="GO" id="GO:0005576">
    <property type="term" value="C:extracellular region"/>
    <property type="evidence" value="ECO:0007669"/>
    <property type="project" value="InterPro"/>
</dbReference>
<dbReference type="PANTHER" id="PTHR14096">
    <property type="entry name" value="APOLIPOPROTEIN L"/>
    <property type="match status" value="1"/>
</dbReference>
<comment type="similarity">
    <text evidence="1">Belongs to the apolipoprotein L family.</text>
</comment>
<dbReference type="Pfam" id="PF05461">
    <property type="entry name" value="ApoL"/>
    <property type="match status" value="1"/>
</dbReference>
<evidence type="ECO:0000313" key="3">
    <source>
        <dbReference type="Proteomes" id="UP000271098"/>
    </source>
</evidence>
<keyword evidence="3" id="KW-1185">Reference proteome</keyword>
<evidence type="ECO:0000313" key="4">
    <source>
        <dbReference type="WBParaSite" id="GPUH_0001360401-mRNA-1"/>
    </source>
</evidence>
<dbReference type="GO" id="GO:0042157">
    <property type="term" value="P:lipoprotein metabolic process"/>
    <property type="evidence" value="ECO:0007669"/>
    <property type="project" value="InterPro"/>
</dbReference>
<dbReference type="GO" id="GO:0006869">
    <property type="term" value="P:lipid transport"/>
    <property type="evidence" value="ECO:0007669"/>
    <property type="project" value="InterPro"/>
</dbReference>
<proteinExistence type="inferred from homology"/>
<dbReference type="GO" id="GO:0008289">
    <property type="term" value="F:lipid binding"/>
    <property type="evidence" value="ECO:0007669"/>
    <property type="project" value="InterPro"/>
</dbReference>
<organism evidence="4">
    <name type="scientific">Gongylonema pulchrum</name>
    <dbReference type="NCBI Taxonomy" id="637853"/>
    <lineage>
        <taxon>Eukaryota</taxon>
        <taxon>Metazoa</taxon>
        <taxon>Ecdysozoa</taxon>
        <taxon>Nematoda</taxon>
        <taxon>Chromadorea</taxon>
        <taxon>Rhabditida</taxon>
        <taxon>Spirurina</taxon>
        <taxon>Spiruromorpha</taxon>
        <taxon>Spiruroidea</taxon>
        <taxon>Gongylonematidae</taxon>
        <taxon>Gongylonema</taxon>
    </lineage>
</organism>
<evidence type="ECO:0000313" key="2">
    <source>
        <dbReference type="EMBL" id="VDN22601.1"/>
    </source>
</evidence>
<dbReference type="GO" id="GO:0016020">
    <property type="term" value="C:membrane"/>
    <property type="evidence" value="ECO:0007669"/>
    <property type="project" value="TreeGrafter"/>
</dbReference>
<accession>A0A183DXZ8</accession>
<name>A0A183DXZ8_9BILA</name>
<dbReference type="OrthoDB" id="5847932at2759"/>
<reference evidence="4" key="1">
    <citation type="submission" date="2016-06" db="UniProtKB">
        <authorList>
            <consortium name="WormBaseParasite"/>
        </authorList>
    </citation>
    <scope>IDENTIFICATION</scope>
</reference>
<dbReference type="PANTHER" id="PTHR14096:SF28">
    <property type="entry name" value="APOLIPOPROTEIN L, 1-RELATED"/>
    <property type="match status" value="1"/>
</dbReference>
<reference evidence="2 3" key="2">
    <citation type="submission" date="2018-11" db="EMBL/GenBank/DDBJ databases">
        <authorList>
            <consortium name="Pathogen Informatics"/>
        </authorList>
    </citation>
    <scope>NUCLEOTIDE SEQUENCE [LARGE SCALE GENOMIC DNA]</scope>
</reference>